<keyword evidence="2" id="KW-1185">Reference proteome</keyword>
<gene>
    <name evidence="1" type="ORF">O9G_001933</name>
</gene>
<reference evidence="1 2" key="1">
    <citation type="journal article" date="2013" name="Curr. Biol.">
        <title>Shared signatures of parasitism and phylogenomics unite Cryptomycota and microsporidia.</title>
        <authorList>
            <person name="James T.Y."/>
            <person name="Pelin A."/>
            <person name="Bonen L."/>
            <person name="Ahrendt S."/>
            <person name="Sain D."/>
            <person name="Corradi N."/>
            <person name="Stajich J.E."/>
        </authorList>
    </citation>
    <scope>NUCLEOTIDE SEQUENCE [LARGE SCALE GENOMIC DNA]</scope>
    <source>
        <strain evidence="1 2">CSF55</strain>
    </source>
</reference>
<dbReference type="HOGENOM" id="CLU_2321678_0_0_1"/>
<name>A0A075APF9_ROZAC</name>
<dbReference type="AlphaFoldDB" id="A0A075APF9"/>
<accession>A0A075APF9</accession>
<organism evidence="1 2">
    <name type="scientific">Rozella allomycis (strain CSF55)</name>
    <dbReference type="NCBI Taxonomy" id="988480"/>
    <lineage>
        <taxon>Eukaryota</taxon>
        <taxon>Fungi</taxon>
        <taxon>Fungi incertae sedis</taxon>
        <taxon>Cryptomycota</taxon>
        <taxon>Cryptomycota incertae sedis</taxon>
        <taxon>Rozella</taxon>
    </lineage>
</organism>
<evidence type="ECO:0000313" key="2">
    <source>
        <dbReference type="Proteomes" id="UP000030755"/>
    </source>
</evidence>
<sequence>MFNRAKELKEMIFGRLPSPLQKIAEDRLEIDEFKFPTEFYFISDREVDMLAIGNSSRINSFEKRSADYESIDDASMSENELFLQRNRHLVTNVAMKVNF</sequence>
<proteinExistence type="predicted"/>
<dbReference type="EMBL" id="KE561200">
    <property type="protein sequence ID" value="EPZ31923.1"/>
    <property type="molecule type" value="Genomic_DNA"/>
</dbReference>
<protein>
    <submittedName>
        <fullName evidence="1">Uncharacterized protein</fullName>
    </submittedName>
</protein>
<evidence type="ECO:0000313" key="1">
    <source>
        <dbReference type="EMBL" id="EPZ31923.1"/>
    </source>
</evidence>
<dbReference type="Proteomes" id="UP000030755">
    <property type="component" value="Unassembled WGS sequence"/>
</dbReference>